<dbReference type="OrthoDB" id="9977870at2759"/>
<dbReference type="SUPFAM" id="SSF57850">
    <property type="entry name" value="RING/U-box"/>
    <property type="match status" value="1"/>
</dbReference>
<dbReference type="CDD" id="cd20335">
    <property type="entry name" value="BRcat_RBR"/>
    <property type="match status" value="1"/>
</dbReference>
<evidence type="ECO:0000313" key="7">
    <source>
        <dbReference type="EMBL" id="KAG9699705.1"/>
    </source>
</evidence>
<reference evidence="7" key="2">
    <citation type="submission" date="2021-08" db="EMBL/GenBank/DDBJ databases">
        <authorList>
            <person name="Gostincar C."/>
            <person name="Sun X."/>
            <person name="Song Z."/>
            <person name="Gunde-Cimerman N."/>
        </authorList>
    </citation>
    <scope>NUCLEOTIDE SEQUENCE</scope>
    <source>
        <strain evidence="7">EXF-9911</strain>
    </source>
</reference>
<gene>
    <name evidence="7" type="ORF">KCU76_g1310</name>
</gene>
<feature type="non-terminal residue" evidence="7">
    <location>
        <position position="1"/>
    </location>
</feature>
<dbReference type="Pfam" id="PF01485">
    <property type="entry name" value="IBR"/>
    <property type="match status" value="1"/>
</dbReference>
<dbReference type="GO" id="GO:0004842">
    <property type="term" value="F:ubiquitin-protein transferase activity"/>
    <property type="evidence" value="ECO:0007669"/>
    <property type="project" value="InterPro"/>
</dbReference>
<dbReference type="PANTHER" id="PTHR11685">
    <property type="entry name" value="RBR FAMILY RING FINGER AND IBR DOMAIN-CONTAINING"/>
    <property type="match status" value="1"/>
</dbReference>
<dbReference type="Gene3D" id="3.30.40.10">
    <property type="entry name" value="Zinc/RING finger domain, C3HC4 (zinc finger)"/>
    <property type="match status" value="1"/>
</dbReference>
<reference evidence="7" key="1">
    <citation type="journal article" date="2021" name="J Fungi (Basel)">
        <title>Virulence traits and population genomics of the black yeast Aureobasidium melanogenum.</title>
        <authorList>
            <person name="Cernosa A."/>
            <person name="Sun X."/>
            <person name="Gostincar C."/>
            <person name="Fang C."/>
            <person name="Gunde-Cimerman N."/>
            <person name="Song Z."/>
        </authorList>
    </citation>
    <scope>NUCLEOTIDE SEQUENCE</scope>
    <source>
        <strain evidence="7">EXF-9911</strain>
    </source>
</reference>
<evidence type="ECO:0000256" key="2">
    <source>
        <dbReference type="ARBA" id="ARBA00022771"/>
    </source>
</evidence>
<proteinExistence type="predicted"/>
<keyword evidence="4" id="KW-0862">Zinc</keyword>
<dbReference type="EMBL" id="JAHFXF010000028">
    <property type="protein sequence ID" value="KAG9699705.1"/>
    <property type="molecule type" value="Genomic_DNA"/>
</dbReference>
<dbReference type="GO" id="GO:0016567">
    <property type="term" value="P:protein ubiquitination"/>
    <property type="evidence" value="ECO:0007669"/>
    <property type="project" value="InterPro"/>
</dbReference>
<keyword evidence="1" id="KW-0479">Metal-binding</keyword>
<keyword evidence="3" id="KW-0833">Ubl conjugation pathway</keyword>
<feature type="region of interest" description="Disordered" evidence="5">
    <location>
        <begin position="346"/>
        <end position="381"/>
    </location>
</feature>
<organism evidence="7 8">
    <name type="scientific">Aureobasidium melanogenum</name>
    <name type="common">Aureobasidium pullulans var. melanogenum</name>
    <dbReference type="NCBI Taxonomy" id="46634"/>
    <lineage>
        <taxon>Eukaryota</taxon>
        <taxon>Fungi</taxon>
        <taxon>Dikarya</taxon>
        <taxon>Ascomycota</taxon>
        <taxon>Pezizomycotina</taxon>
        <taxon>Dothideomycetes</taxon>
        <taxon>Dothideomycetidae</taxon>
        <taxon>Dothideales</taxon>
        <taxon>Saccotheciaceae</taxon>
        <taxon>Aureobasidium</taxon>
    </lineage>
</organism>
<sequence length="399" mass="43422">MAALLHLPRSDAILTIALETSNIQAQFDARQQALKARFDADSEALQQEIDHENQALRLQLEELGYRETRITGDIPADVRDDSSRTVGAVTIINVEPVAPTSDRSDTDTDADADASFSNVLRDALGRLSDFPEYARFCLCYPGLELTLCEACLERLPRSETLPAPCGDRYCTGCTTTLFEHATRDEAMYPPRCCGQTIPLDSVRSIITSELAVTFAKKAMEFDTTNRTYCSNSACNQFIPNDRINDDVAVCDACNHRTCSICKGNAHHDDCPEDETTQLALQLGDTQQWQRCNDCRSLVERSAGCNHITVYQPTQAAVQASPNATPANPTQPTQPAVSAVPAISAQSTVPSTSARPAAPAVSTQLAVPTQPAVPDGPSTPPRRITLAQRARMFQRGFSDD</sequence>
<dbReference type="InterPro" id="IPR013083">
    <property type="entry name" value="Znf_RING/FYVE/PHD"/>
</dbReference>
<keyword evidence="2" id="KW-0863">Zinc-finger</keyword>
<evidence type="ECO:0000256" key="3">
    <source>
        <dbReference type="ARBA" id="ARBA00022786"/>
    </source>
</evidence>
<dbReference type="AlphaFoldDB" id="A0A9P8JEX1"/>
<dbReference type="InterPro" id="IPR002867">
    <property type="entry name" value="IBR_dom"/>
</dbReference>
<name>A0A9P8JEX1_AURME</name>
<dbReference type="GO" id="GO:0008270">
    <property type="term" value="F:zinc ion binding"/>
    <property type="evidence" value="ECO:0007669"/>
    <property type="project" value="UniProtKB-KW"/>
</dbReference>
<evidence type="ECO:0000259" key="6">
    <source>
        <dbReference type="Pfam" id="PF01485"/>
    </source>
</evidence>
<evidence type="ECO:0000256" key="5">
    <source>
        <dbReference type="SAM" id="MobiDB-lite"/>
    </source>
</evidence>
<evidence type="ECO:0000256" key="1">
    <source>
        <dbReference type="ARBA" id="ARBA00022723"/>
    </source>
</evidence>
<accession>A0A9P8JEX1</accession>
<evidence type="ECO:0000313" key="8">
    <source>
        <dbReference type="Proteomes" id="UP000779574"/>
    </source>
</evidence>
<dbReference type="InterPro" id="IPR031127">
    <property type="entry name" value="E3_UB_ligase_RBR"/>
</dbReference>
<dbReference type="Proteomes" id="UP000779574">
    <property type="component" value="Unassembled WGS sequence"/>
</dbReference>
<feature type="domain" description="IBR" evidence="6">
    <location>
        <begin position="215"/>
        <end position="268"/>
    </location>
</feature>
<evidence type="ECO:0000256" key="4">
    <source>
        <dbReference type="ARBA" id="ARBA00022833"/>
    </source>
</evidence>
<protein>
    <recommendedName>
        <fullName evidence="6">IBR domain-containing protein</fullName>
    </recommendedName>
</protein>
<comment type="caution">
    <text evidence="7">The sequence shown here is derived from an EMBL/GenBank/DDBJ whole genome shotgun (WGS) entry which is preliminary data.</text>
</comment>